<keyword evidence="1" id="KW-0521">NADP</keyword>
<comment type="caution">
    <text evidence="4">The sequence shown here is derived from an EMBL/GenBank/DDBJ whole genome shotgun (WGS) entry which is preliminary data.</text>
</comment>
<dbReference type="Pfam" id="PF08240">
    <property type="entry name" value="ADH_N"/>
    <property type="match status" value="1"/>
</dbReference>
<dbReference type="RefSeq" id="WP_150023015.1">
    <property type="nucleotide sequence ID" value="NZ_VWOJ01000002.1"/>
</dbReference>
<dbReference type="SUPFAM" id="SSF51735">
    <property type="entry name" value="NAD(P)-binding Rossmann-fold domains"/>
    <property type="match status" value="1"/>
</dbReference>
<organism evidence="4 5">
    <name type="scientific">Alkalicaulis satelles</name>
    <dbReference type="NCBI Taxonomy" id="2609175"/>
    <lineage>
        <taxon>Bacteria</taxon>
        <taxon>Pseudomonadati</taxon>
        <taxon>Pseudomonadota</taxon>
        <taxon>Alphaproteobacteria</taxon>
        <taxon>Maricaulales</taxon>
        <taxon>Maricaulaceae</taxon>
        <taxon>Alkalicaulis</taxon>
    </lineage>
</organism>
<dbReference type="Proteomes" id="UP000325122">
    <property type="component" value="Unassembled WGS sequence"/>
</dbReference>
<dbReference type="InterPro" id="IPR013149">
    <property type="entry name" value="ADH-like_C"/>
</dbReference>
<proteinExistence type="predicted"/>
<dbReference type="AlphaFoldDB" id="A0A5M6ZG70"/>
<dbReference type="Pfam" id="PF00107">
    <property type="entry name" value="ADH_zinc_N"/>
    <property type="match status" value="1"/>
</dbReference>
<dbReference type="InterPro" id="IPR014189">
    <property type="entry name" value="Quinone_OxRdtase_PIG3"/>
</dbReference>
<accession>A0A5M6ZG70</accession>
<name>A0A5M6ZG70_9PROT</name>
<evidence type="ECO:0000256" key="1">
    <source>
        <dbReference type="ARBA" id="ARBA00022857"/>
    </source>
</evidence>
<dbReference type="GO" id="GO:0070402">
    <property type="term" value="F:NADPH binding"/>
    <property type="evidence" value="ECO:0007669"/>
    <property type="project" value="TreeGrafter"/>
</dbReference>
<keyword evidence="2" id="KW-0560">Oxidoreductase</keyword>
<dbReference type="Gene3D" id="3.90.180.10">
    <property type="entry name" value="Medium-chain alcohol dehydrogenases, catalytic domain"/>
    <property type="match status" value="1"/>
</dbReference>
<dbReference type="GO" id="GO:0016651">
    <property type="term" value="F:oxidoreductase activity, acting on NAD(P)H"/>
    <property type="evidence" value="ECO:0007669"/>
    <property type="project" value="TreeGrafter"/>
</dbReference>
<sequence length="326" mass="34530">MSRRTRIITTPAPGGPDALKIETRELDPPGPGEVLIDVAAAGVNRPDVFERMGLYPPPPGAPEGLGLEVSGHVRETGEGVDHLRPGDAVVALAAGGGYADIARADMGCVLHAPQGVDLIHAAGLPETVFTVWTNVFDRARLQPGERLLVQGGASGIGTTAIQMAAAHGARIAATAGSEDKCALCRELGAELALNYRNDDWETALRESGGADVILDMVGGDYTARHLSLLNTEGRLVMIAFLKGARVELDLMRVMLKRLTLTGSTLRSRSKDEKAAIARAVETHVWPWIAQGKLRPVIDSVFTLENAAKAHARMDAMAHAGKILLTP</sequence>
<dbReference type="SUPFAM" id="SSF50129">
    <property type="entry name" value="GroES-like"/>
    <property type="match status" value="1"/>
</dbReference>
<dbReference type="PANTHER" id="PTHR48106:SF8">
    <property type="entry name" value="OS02G0805600 PROTEIN"/>
    <property type="match status" value="1"/>
</dbReference>
<evidence type="ECO:0000259" key="3">
    <source>
        <dbReference type="SMART" id="SM00829"/>
    </source>
</evidence>
<dbReference type="InterPro" id="IPR020843">
    <property type="entry name" value="ER"/>
</dbReference>
<dbReference type="Gene3D" id="3.40.50.720">
    <property type="entry name" value="NAD(P)-binding Rossmann-like Domain"/>
    <property type="match status" value="1"/>
</dbReference>
<keyword evidence="5" id="KW-1185">Reference proteome</keyword>
<dbReference type="InterPro" id="IPR036291">
    <property type="entry name" value="NAD(P)-bd_dom_sf"/>
</dbReference>
<dbReference type="EMBL" id="VWOJ01000002">
    <property type="protein sequence ID" value="KAA5803746.1"/>
    <property type="molecule type" value="Genomic_DNA"/>
</dbReference>
<protein>
    <submittedName>
        <fullName evidence="4">NAD(P)H-quinone oxidoreductase</fullName>
    </submittedName>
</protein>
<evidence type="ECO:0000256" key="2">
    <source>
        <dbReference type="ARBA" id="ARBA00023002"/>
    </source>
</evidence>
<gene>
    <name evidence="4" type="ORF">F1654_08070</name>
</gene>
<dbReference type="InterPro" id="IPR013154">
    <property type="entry name" value="ADH-like_N"/>
</dbReference>
<reference evidence="4 5" key="1">
    <citation type="submission" date="2019-09" db="EMBL/GenBank/DDBJ databases">
        <authorList>
            <person name="Kevbrin V."/>
            <person name="Grouzdev D.S."/>
        </authorList>
    </citation>
    <scope>NUCLEOTIDE SEQUENCE [LARGE SCALE GENOMIC DNA]</scope>
    <source>
        <strain evidence="4 5">G-192</strain>
    </source>
</reference>
<dbReference type="InterPro" id="IPR011032">
    <property type="entry name" value="GroES-like_sf"/>
</dbReference>
<dbReference type="SMART" id="SM00829">
    <property type="entry name" value="PKS_ER"/>
    <property type="match status" value="1"/>
</dbReference>
<evidence type="ECO:0000313" key="5">
    <source>
        <dbReference type="Proteomes" id="UP000325122"/>
    </source>
</evidence>
<dbReference type="NCBIfam" id="TIGR02824">
    <property type="entry name" value="quinone_pig3"/>
    <property type="match status" value="1"/>
</dbReference>
<feature type="domain" description="Enoyl reductase (ER)" evidence="3">
    <location>
        <begin position="14"/>
        <end position="324"/>
    </location>
</feature>
<dbReference type="CDD" id="cd05276">
    <property type="entry name" value="p53_inducible_oxidoreductase"/>
    <property type="match status" value="1"/>
</dbReference>
<evidence type="ECO:0000313" key="4">
    <source>
        <dbReference type="EMBL" id="KAA5803746.1"/>
    </source>
</evidence>
<dbReference type="PANTHER" id="PTHR48106">
    <property type="entry name" value="QUINONE OXIDOREDUCTASE PIG3-RELATED"/>
    <property type="match status" value="1"/>
</dbReference>